<organism evidence="5 6">
    <name type="scientific">Leptospira ognonensis</name>
    <dbReference type="NCBI Taxonomy" id="2484945"/>
    <lineage>
        <taxon>Bacteria</taxon>
        <taxon>Pseudomonadati</taxon>
        <taxon>Spirochaetota</taxon>
        <taxon>Spirochaetia</taxon>
        <taxon>Leptospirales</taxon>
        <taxon>Leptospiraceae</taxon>
        <taxon>Leptospira</taxon>
    </lineage>
</organism>
<reference evidence="5" key="1">
    <citation type="journal article" date="2019" name="PLoS Negl. Trop. Dis.">
        <title>Revisiting the worldwide diversity of Leptospira species in the environment.</title>
        <authorList>
            <person name="Vincent A.T."/>
            <person name="Schiettekatte O."/>
            <person name="Bourhy P."/>
            <person name="Veyrier F.J."/>
            <person name="Picardeau M."/>
        </authorList>
    </citation>
    <scope>NUCLEOTIDE SEQUENCE [LARGE SCALE GENOMIC DNA]</scope>
    <source>
        <strain evidence="5">201702476</strain>
    </source>
</reference>
<feature type="transmembrane region" description="Helical" evidence="2">
    <location>
        <begin position="191"/>
        <end position="208"/>
    </location>
</feature>
<dbReference type="Pfam" id="PF07228">
    <property type="entry name" value="SpoIIE"/>
    <property type="match status" value="1"/>
</dbReference>
<dbReference type="GO" id="GO:0016791">
    <property type="term" value="F:phosphatase activity"/>
    <property type="evidence" value="ECO:0007669"/>
    <property type="project" value="TreeGrafter"/>
</dbReference>
<keyword evidence="2" id="KW-0812">Transmembrane</keyword>
<dbReference type="RefSeq" id="WP_135622001.1">
    <property type="nucleotide sequence ID" value="NZ_RQGD01000010.1"/>
</dbReference>
<feature type="signal peptide" evidence="3">
    <location>
        <begin position="1"/>
        <end position="24"/>
    </location>
</feature>
<accession>A0A4R9KBQ1</accession>
<keyword evidence="6" id="KW-1185">Reference proteome</keyword>
<protein>
    <submittedName>
        <fullName evidence="5">Serine/threonine-protein phosphatase</fullName>
    </submittedName>
</protein>
<feature type="transmembrane region" description="Helical" evidence="2">
    <location>
        <begin position="336"/>
        <end position="356"/>
    </location>
</feature>
<dbReference type="InterPro" id="IPR052016">
    <property type="entry name" value="Bact_Sigma-Reg"/>
</dbReference>
<dbReference type="SMART" id="SM00331">
    <property type="entry name" value="PP2C_SIG"/>
    <property type="match status" value="1"/>
</dbReference>
<dbReference type="InterPro" id="IPR036457">
    <property type="entry name" value="PPM-type-like_dom_sf"/>
</dbReference>
<feature type="transmembrane region" description="Helical" evidence="2">
    <location>
        <begin position="362"/>
        <end position="382"/>
    </location>
</feature>
<evidence type="ECO:0000259" key="4">
    <source>
        <dbReference type="SMART" id="SM00331"/>
    </source>
</evidence>
<evidence type="ECO:0000256" key="3">
    <source>
        <dbReference type="SAM" id="SignalP"/>
    </source>
</evidence>
<evidence type="ECO:0000256" key="2">
    <source>
        <dbReference type="SAM" id="Phobius"/>
    </source>
</evidence>
<dbReference type="Proteomes" id="UP000297693">
    <property type="component" value="Unassembled WGS sequence"/>
</dbReference>
<dbReference type="PANTHER" id="PTHR43156:SF2">
    <property type="entry name" value="STAGE II SPORULATION PROTEIN E"/>
    <property type="match status" value="1"/>
</dbReference>
<evidence type="ECO:0000313" key="5">
    <source>
        <dbReference type="EMBL" id="TGL62263.1"/>
    </source>
</evidence>
<evidence type="ECO:0000313" key="6">
    <source>
        <dbReference type="Proteomes" id="UP000297693"/>
    </source>
</evidence>
<dbReference type="AlphaFoldDB" id="A0A4R9KBQ1"/>
<dbReference type="EMBL" id="RQGD01000010">
    <property type="protein sequence ID" value="TGL62263.1"/>
    <property type="molecule type" value="Genomic_DNA"/>
</dbReference>
<keyword evidence="3" id="KW-0732">Signal</keyword>
<comment type="caution">
    <text evidence="5">The sequence shown here is derived from an EMBL/GenBank/DDBJ whole genome shotgun (WGS) entry which is preliminary data.</text>
</comment>
<dbReference type="OrthoDB" id="9763484at2"/>
<dbReference type="PANTHER" id="PTHR43156">
    <property type="entry name" value="STAGE II SPORULATION PROTEIN E-RELATED"/>
    <property type="match status" value="1"/>
</dbReference>
<sequence>MKALLSNFLLHLSIAFLTSHFFLTQNLTATPILIDPNSKMSVAEGWTFHTNDKGEVPIQVGTSLSLQGFPPPTSGTYKLEFLFPETLLTPAQGIYLNRIQEADKVFLNGQLIAETGNFEPYGRYSPNWYFKRLYYLPDSLLRRGEINVLEVKVYYQSKTFPGGIFRSVPEIGSYNQLLGNIIFEDGRDVCIMLLFFGIGAYQIFSILIRRQRKANFYLLCSSLCFVFWRVPLLNITHTYSGLEFITLLKIFFTFQTLFPLALFLFSYALFRDPIRLKESLLIIIVGSIAIIQLFNIEIATRILLLRIWEGLLLIIVYFVLRGVYLASKIYKNEARMLGIGFFIVCVSGIIDISIDLTTGKNVYLTQYGFLILMILSAVTISFRNAKNEKELSELTKDLEARVQIRTEELRKKNNNLQQDLFFASQLQGHLLPKESPSITGLKLHPTYLPMEQIGGDFYDWVKVNDTNLIFFIADVAGHGVPAALVSSMVKVQFREIVKETTDPAQLLGRMNLSLIQLVSKYFITASCALFDLEKGEVTISSAGHPNPLIYNPIHHSFRFLNLRGSILGWRETFSYQNVIEKLSEGDRYFFYTDGVTEARSNEKFFGEANLIRIIKENRNNDIQSLSENLQIEIMDYSDTELKDDVSYVIIEILQSH</sequence>
<dbReference type="Gene3D" id="2.60.120.260">
    <property type="entry name" value="Galactose-binding domain-like"/>
    <property type="match status" value="1"/>
</dbReference>
<dbReference type="InterPro" id="IPR008979">
    <property type="entry name" value="Galactose-bd-like_sf"/>
</dbReference>
<keyword evidence="2" id="KW-0472">Membrane</keyword>
<dbReference type="Gene3D" id="3.60.40.10">
    <property type="entry name" value="PPM-type phosphatase domain"/>
    <property type="match status" value="1"/>
</dbReference>
<name>A0A4R9KBQ1_9LEPT</name>
<evidence type="ECO:0000256" key="1">
    <source>
        <dbReference type="ARBA" id="ARBA00022801"/>
    </source>
</evidence>
<feature type="chain" id="PRO_5020537811" evidence="3">
    <location>
        <begin position="25"/>
        <end position="656"/>
    </location>
</feature>
<keyword evidence="1" id="KW-0378">Hydrolase</keyword>
<feature type="domain" description="PPM-type phosphatase" evidence="4">
    <location>
        <begin position="438"/>
        <end position="652"/>
    </location>
</feature>
<dbReference type="SUPFAM" id="SSF49785">
    <property type="entry name" value="Galactose-binding domain-like"/>
    <property type="match status" value="1"/>
</dbReference>
<feature type="transmembrane region" description="Helical" evidence="2">
    <location>
        <begin position="215"/>
        <end position="232"/>
    </location>
</feature>
<feature type="transmembrane region" description="Helical" evidence="2">
    <location>
        <begin position="244"/>
        <end position="267"/>
    </location>
</feature>
<feature type="transmembrane region" description="Helical" evidence="2">
    <location>
        <begin position="279"/>
        <end position="296"/>
    </location>
</feature>
<dbReference type="InterPro" id="IPR001932">
    <property type="entry name" value="PPM-type_phosphatase-like_dom"/>
</dbReference>
<dbReference type="SUPFAM" id="SSF81606">
    <property type="entry name" value="PP2C-like"/>
    <property type="match status" value="1"/>
</dbReference>
<gene>
    <name evidence="5" type="ORF">EHQ58_03420</name>
</gene>
<keyword evidence="2" id="KW-1133">Transmembrane helix</keyword>
<proteinExistence type="predicted"/>
<feature type="transmembrane region" description="Helical" evidence="2">
    <location>
        <begin position="302"/>
        <end position="324"/>
    </location>
</feature>